<organism evidence="1">
    <name type="scientific">Klosneuvirus KNV1</name>
    <dbReference type="NCBI Taxonomy" id="1977640"/>
    <lineage>
        <taxon>Viruses</taxon>
        <taxon>Varidnaviria</taxon>
        <taxon>Bamfordvirae</taxon>
        <taxon>Nucleocytoviricota</taxon>
        <taxon>Megaviricetes</taxon>
        <taxon>Imitervirales</taxon>
        <taxon>Mimiviridae</taxon>
        <taxon>Klosneuvirinae</taxon>
        <taxon>Klosneuvirus</taxon>
    </lineage>
</organism>
<reference evidence="1" key="1">
    <citation type="journal article" date="2017" name="Science">
        <title>Giant viruses with an expanded complement of translation system components.</title>
        <authorList>
            <person name="Schulz F."/>
            <person name="Yutin N."/>
            <person name="Ivanova N.N."/>
            <person name="Ortega D.R."/>
            <person name="Lee T.K."/>
            <person name="Vierheilig J."/>
            <person name="Daims H."/>
            <person name="Horn M."/>
            <person name="Wagner M."/>
            <person name="Jensen G.J."/>
            <person name="Kyrpides N.C."/>
            <person name="Koonin E.V."/>
            <person name="Woyke T."/>
        </authorList>
    </citation>
    <scope>NUCLEOTIDE SEQUENCE</scope>
    <source>
        <strain evidence="1">KNV1</strain>
    </source>
</reference>
<sequence length="150" mass="17623">MEVQTRCAGSLDFYDSVAKAYHSCKKIDSLEKISFDDAEGMHRFRPKRKGNLWNPKSEEKMNHLSLSYRYASNDEMFWVDQPMDKFCDLISKKTTQNILLKLVKDGFPIPDHLKKYEDLINAELIDEDYCYAEAITNVLSIEEFEKKYNC</sequence>
<dbReference type="EMBL" id="KY684108">
    <property type="protein sequence ID" value="ARF11314.1"/>
    <property type="molecule type" value="Genomic_DNA"/>
</dbReference>
<proteinExistence type="predicted"/>
<name>A0A1V0SI41_9VIRU</name>
<accession>A0A1V0SI41</accession>
<evidence type="ECO:0000313" key="1">
    <source>
        <dbReference type="EMBL" id="ARF11314.1"/>
    </source>
</evidence>
<protein>
    <submittedName>
        <fullName evidence="1">Uncharacterized protein</fullName>
    </submittedName>
</protein>
<gene>
    <name evidence="1" type="ORF">Klosneuvirus_1_171</name>
</gene>